<evidence type="ECO:0000256" key="1">
    <source>
        <dbReference type="SAM" id="MobiDB-lite"/>
    </source>
</evidence>
<feature type="region of interest" description="Disordered" evidence="1">
    <location>
        <begin position="67"/>
        <end position="99"/>
    </location>
</feature>
<dbReference type="Proteomes" id="UP000231637">
    <property type="component" value="Chromosome"/>
</dbReference>
<feature type="compositionally biased region" description="Low complexity" evidence="1">
    <location>
        <begin position="232"/>
        <end position="277"/>
    </location>
</feature>
<feature type="compositionally biased region" description="Basic and acidic residues" evidence="1">
    <location>
        <begin position="654"/>
        <end position="670"/>
    </location>
</feature>
<keyword evidence="3" id="KW-0282">Flagellum</keyword>
<evidence type="ECO:0000313" key="3">
    <source>
        <dbReference type="EMBL" id="ATX82897.1"/>
    </source>
</evidence>
<sequence length="698" mass="71918">MDQKITAPVSSQTASTALQPASGLAKSGGKGVFAKLIALIESKSNADHDAGTEKLFKPAANTKEITADASVSDSSGVHSAAAGKAVAKKNTPEQKESSDLITAEAGIEIRNSNNAETRLIASNRNLGSEVAEEKVSATLKIGDKQAEKIADKTDTTAWSAATGTTEAKASAPAKADINLSAKGGAKGDAAEGSATRPADMAKAAASAKANMEQSAANSAKVDAAEGSATRPADMAKAAASAKANMEQSAANSAKVDAADASASRTADAAKAAASAKANMEQSAANGAMGDAADVSATRTADMAKTAASAKANMEQSAANSAKVDAADVSATRTADMAKAAASAKANMEQPAKIAVHSETAATPATHGDDTDEVAASSKVEAARPARSRTRGESVHVAATHVEERQAAATPGRKSNPSAATKAEKPANEPLVASTRAAMQQMSNSMQPEKGMPAQTEAIAMANLPEQQRASTNSFVKIRKINLEHASRAKTSPSQANASQIRQPAVAPSESFTTSMKEIVVQGEGFSRPAHHAIDTGNSQMFQIGGQEATSSLTRSFYQPNQQLMGSTPVTVAAAMQQVGQAAGQGKFQLELTLTPEHLGKVQVFLDSDVNKQIQVHFVVEQSTSRQSIEQHLPALRQALADQGLNMDSFSMESSEQHQDNRQAGHRRNPDHGTMTAGQPGSNENRPEAAANGRLSIRI</sequence>
<feature type="compositionally biased region" description="Polar residues" evidence="1">
    <location>
        <begin position="8"/>
        <end position="19"/>
    </location>
</feature>
<dbReference type="OrthoDB" id="1792985at2"/>
<evidence type="ECO:0000259" key="2">
    <source>
        <dbReference type="Pfam" id="PF02120"/>
    </source>
</evidence>
<proteinExistence type="predicted"/>
<evidence type="ECO:0000313" key="4">
    <source>
        <dbReference type="Proteomes" id="UP000231637"/>
    </source>
</evidence>
<dbReference type="AlphaFoldDB" id="A0A2K8L6I5"/>
<feature type="compositionally biased region" description="Low complexity" evidence="1">
    <location>
        <begin position="190"/>
        <end position="216"/>
    </location>
</feature>
<feature type="region of interest" description="Disordered" evidence="1">
    <location>
        <begin position="356"/>
        <end position="429"/>
    </location>
</feature>
<protein>
    <submittedName>
        <fullName evidence="3">Flagellar hook-length control protein FliK</fullName>
    </submittedName>
</protein>
<feature type="region of interest" description="Disordered" evidence="1">
    <location>
        <begin position="485"/>
        <end position="509"/>
    </location>
</feature>
<dbReference type="InterPro" id="IPR038610">
    <property type="entry name" value="FliK-like_C_sf"/>
</dbReference>
<gene>
    <name evidence="3" type="ORF">Ga0123462_2062</name>
</gene>
<feature type="compositionally biased region" description="Polar residues" evidence="1">
    <location>
        <begin position="488"/>
        <end position="501"/>
    </location>
</feature>
<dbReference type="InterPro" id="IPR021136">
    <property type="entry name" value="Flagellar_hook_control-like_C"/>
</dbReference>
<accession>A0A2K8L6I5</accession>
<feature type="region of interest" description="Disordered" evidence="1">
    <location>
        <begin position="1"/>
        <end position="28"/>
    </location>
</feature>
<feature type="region of interest" description="Disordered" evidence="1">
    <location>
        <begin position="162"/>
        <end position="290"/>
    </location>
</feature>
<keyword evidence="3" id="KW-0966">Cell projection</keyword>
<reference evidence="3 4" key="1">
    <citation type="submission" date="2016-12" db="EMBL/GenBank/DDBJ databases">
        <title>Isolation and genomic insights into novel planktonic Zetaproteobacteria from stratified waters of the Chesapeake Bay.</title>
        <authorList>
            <person name="McAllister S.M."/>
            <person name="Kato S."/>
            <person name="Chan C.S."/>
            <person name="Chiu B.K."/>
            <person name="Field E.K."/>
        </authorList>
    </citation>
    <scope>NUCLEOTIDE SEQUENCE [LARGE SCALE GENOMIC DNA]</scope>
    <source>
        <strain evidence="3 4">CP-8</strain>
    </source>
</reference>
<keyword evidence="3" id="KW-0969">Cilium</keyword>
<dbReference type="CDD" id="cd17470">
    <property type="entry name" value="T3SS_Flik_C"/>
    <property type="match status" value="1"/>
</dbReference>
<feature type="region of interest" description="Disordered" evidence="1">
    <location>
        <begin position="650"/>
        <end position="698"/>
    </location>
</feature>
<feature type="domain" description="Flagellar hook-length control protein-like C-terminal" evidence="2">
    <location>
        <begin position="576"/>
        <end position="659"/>
    </location>
</feature>
<name>A0A2K8L6I5_9PROT</name>
<dbReference type="Gene3D" id="3.30.750.140">
    <property type="match status" value="1"/>
</dbReference>
<keyword evidence="4" id="KW-1185">Reference proteome</keyword>
<dbReference type="Pfam" id="PF02120">
    <property type="entry name" value="Flg_hook"/>
    <property type="match status" value="1"/>
</dbReference>
<dbReference type="KEGG" id="mfn:Ga0123462_2062"/>
<dbReference type="EMBL" id="CP018800">
    <property type="protein sequence ID" value="ATX82897.1"/>
    <property type="molecule type" value="Genomic_DNA"/>
</dbReference>
<organism evidence="3 4">
    <name type="scientific">Mariprofundus ferrinatatus</name>
    <dbReference type="NCBI Taxonomy" id="1921087"/>
    <lineage>
        <taxon>Bacteria</taxon>
        <taxon>Pseudomonadati</taxon>
        <taxon>Pseudomonadota</taxon>
        <taxon>Candidatius Mariprofundia</taxon>
        <taxon>Mariprofundales</taxon>
        <taxon>Mariprofundaceae</taxon>
        <taxon>Mariprofundus</taxon>
    </lineage>
</organism>
<dbReference type="RefSeq" id="WP_100266192.1">
    <property type="nucleotide sequence ID" value="NZ_CP018800.1"/>
</dbReference>